<keyword evidence="1" id="KW-0812">Transmembrane</keyword>
<name>A0A4V3TV66_9ENTE</name>
<comment type="caution">
    <text evidence="2">The sequence shown here is derived from an EMBL/GenBank/DDBJ whole genome shotgun (WGS) entry which is preliminary data.</text>
</comment>
<sequence length="65" mass="6994">MKKLIVLGWSFLLGQVVGYIGGALNGGSYDFVKTTIVSLIAGVLIMLIGEISIPKQNKKQQKTQS</sequence>
<reference evidence="2 3" key="1">
    <citation type="submission" date="2019-01" db="EMBL/GenBank/DDBJ databases">
        <title>Vagococcus silagei sp. nov. isolated from brewer's grain.</title>
        <authorList>
            <person name="Guu J.-R."/>
        </authorList>
    </citation>
    <scope>NUCLEOTIDE SEQUENCE [LARGE SCALE GENOMIC DNA]</scope>
    <source>
        <strain evidence="2 3">2B-2</strain>
    </source>
</reference>
<gene>
    <name evidence="2" type="ORF">ESZ54_04145</name>
</gene>
<keyword evidence="3" id="KW-1185">Reference proteome</keyword>
<organism evidence="2 3">
    <name type="scientific">Vagococcus silagei</name>
    <dbReference type="NCBI Taxonomy" id="2508885"/>
    <lineage>
        <taxon>Bacteria</taxon>
        <taxon>Bacillati</taxon>
        <taxon>Bacillota</taxon>
        <taxon>Bacilli</taxon>
        <taxon>Lactobacillales</taxon>
        <taxon>Enterococcaceae</taxon>
        <taxon>Vagococcus</taxon>
    </lineage>
</organism>
<protein>
    <submittedName>
        <fullName evidence="2">DUF2929 family protein</fullName>
    </submittedName>
</protein>
<dbReference type="OrthoDB" id="2139526at2"/>
<keyword evidence="1" id="KW-0472">Membrane</keyword>
<accession>A0A4V3TV66</accession>
<evidence type="ECO:0000313" key="3">
    <source>
        <dbReference type="Proteomes" id="UP000310506"/>
    </source>
</evidence>
<proteinExistence type="predicted"/>
<dbReference type="EMBL" id="SDGV01000010">
    <property type="protein sequence ID" value="THB61649.1"/>
    <property type="molecule type" value="Genomic_DNA"/>
</dbReference>
<evidence type="ECO:0000256" key="1">
    <source>
        <dbReference type="SAM" id="Phobius"/>
    </source>
</evidence>
<dbReference type="Pfam" id="PF11151">
    <property type="entry name" value="DUF2929"/>
    <property type="match status" value="1"/>
</dbReference>
<evidence type="ECO:0000313" key="2">
    <source>
        <dbReference type="EMBL" id="THB61649.1"/>
    </source>
</evidence>
<feature type="transmembrane region" description="Helical" evidence="1">
    <location>
        <begin position="34"/>
        <end position="53"/>
    </location>
</feature>
<keyword evidence="1" id="KW-1133">Transmembrane helix</keyword>
<dbReference type="Proteomes" id="UP000310506">
    <property type="component" value="Unassembled WGS sequence"/>
</dbReference>
<dbReference type="InterPro" id="IPR021324">
    <property type="entry name" value="DUF2929"/>
</dbReference>
<dbReference type="AlphaFoldDB" id="A0A4V3TV66"/>
<dbReference type="RefSeq" id="WP_136136421.1">
    <property type="nucleotide sequence ID" value="NZ_SDGV01000010.1"/>
</dbReference>